<protein>
    <submittedName>
        <fullName evidence="1">Uncharacterized protein</fullName>
    </submittedName>
</protein>
<dbReference type="GO" id="GO:0034472">
    <property type="term" value="P:snRNA 3'-end processing"/>
    <property type="evidence" value="ECO:0007669"/>
    <property type="project" value="TreeGrafter"/>
</dbReference>
<reference evidence="1 2" key="1">
    <citation type="submission" date="2020-04" db="EMBL/GenBank/DDBJ databases">
        <title>Plant Genome Project.</title>
        <authorList>
            <person name="Zhang R.-G."/>
        </authorList>
    </citation>
    <scope>NUCLEOTIDE SEQUENCE [LARGE SCALE GENOMIC DNA]</scope>
    <source>
        <strain evidence="1">YNK0</strain>
        <tissue evidence="1">Leaf</tissue>
    </source>
</reference>
<proteinExistence type="predicted"/>
<dbReference type="PANTHER" id="PTHR28608">
    <property type="entry name" value="INTEGRATOR COMPLEX SUBUNIT 2"/>
    <property type="match status" value="1"/>
</dbReference>
<name>A0A834ZKL1_TETSI</name>
<comment type="caution">
    <text evidence="1">The sequence shown here is derived from an EMBL/GenBank/DDBJ whole genome shotgun (WGS) entry which is preliminary data.</text>
</comment>
<dbReference type="Proteomes" id="UP000655225">
    <property type="component" value="Unassembled WGS sequence"/>
</dbReference>
<accession>A0A834ZKL1</accession>
<dbReference type="AlphaFoldDB" id="A0A834ZKL1"/>
<organism evidence="1 2">
    <name type="scientific">Tetracentron sinense</name>
    <name type="common">Spur-leaf</name>
    <dbReference type="NCBI Taxonomy" id="13715"/>
    <lineage>
        <taxon>Eukaryota</taxon>
        <taxon>Viridiplantae</taxon>
        <taxon>Streptophyta</taxon>
        <taxon>Embryophyta</taxon>
        <taxon>Tracheophyta</taxon>
        <taxon>Spermatophyta</taxon>
        <taxon>Magnoliopsida</taxon>
        <taxon>Trochodendrales</taxon>
        <taxon>Trochodendraceae</taxon>
        <taxon>Tetracentron</taxon>
    </lineage>
</organism>
<dbReference type="OrthoDB" id="3363059at2759"/>
<dbReference type="InterPro" id="IPR029321">
    <property type="entry name" value="INTS2"/>
</dbReference>
<evidence type="ECO:0000313" key="1">
    <source>
        <dbReference type="EMBL" id="KAF8407170.1"/>
    </source>
</evidence>
<evidence type="ECO:0000313" key="2">
    <source>
        <dbReference type="Proteomes" id="UP000655225"/>
    </source>
</evidence>
<keyword evidence="2" id="KW-1185">Reference proteome</keyword>
<gene>
    <name evidence="1" type="ORF">HHK36_006296</name>
</gene>
<dbReference type="PANTHER" id="PTHR28608:SF1">
    <property type="entry name" value="INTEGRATOR COMPLEX SUBUNIT 2"/>
    <property type="match status" value="1"/>
</dbReference>
<dbReference type="GO" id="GO:0032039">
    <property type="term" value="C:integrator complex"/>
    <property type="evidence" value="ECO:0007669"/>
    <property type="project" value="InterPro"/>
</dbReference>
<sequence length="332" mass="37858">MNHSTVDFMEVRKLVLQHELEPGLQPRIDDAALFRASNEIIKVKIAICNLRERAMVINQKLSLAPHLEELQMQQIEEEGSIWFDEATFSELLCSFPVAVARCPDLLCPEILVPGVLTTKHAGSLLQACLMYVPILRKQCIELLAEFILKCTQIRHVSMCYKPQDPLISHCLQQSYSVMESFFCSDTHMAFILREALVRRCICANIVIQITVGVLKDGVDFLNRIIFSDGEICQWFISCIRSREKTTEMGFSSPEVEKLPMFTEPLTSIHLDDASQLKEATVLQLRKALHVAAKAAFHEDQWSNHLYCYLKLYCVLVHLGGLQPIHEEVPIIY</sequence>
<dbReference type="EMBL" id="JABCRI010000004">
    <property type="protein sequence ID" value="KAF8407170.1"/>
    <property type="molecule type" value="Genomic_DNA"/>
</dbReference>